<gene>
    <name evidence="12" type="primary">cysZ</name>
    <name evidence="12" type="ORF">J5V48_04780</name>
</gene>
<keyword evidence="9 11" id="KW-0472">Membrane</keyword>
<evidence type="ECO:0000256" key="9">
    <source>
        <dbReference type="ARBA" id="ARBA00023136"/>
    </source>
</evidence>
<evidence type="ECO:0000256" key="8">
    <source>
        <dbReference type="ARBA" id="ARBA00023032"/>
    </source>
</evidence>
<dbReference type="InterPro" id="IPR050480">
    <property type="entry name" value="CysZ-like"/>
</dbReference>
<dbReference type="NCBIfam" id="NF003433">
    <property type="entry name" value="PRK04949.1"/>
    <property type="match status" value="1"/>
</dbReference>
<name>A0ABS7DFX9_9GAMM</name>
<evidence type="ECO:0000256" key="3">
    <source>
        <dbReference type="ARBA" id="ARBA00022475"/>
    </source>
</evidence>
<feature type="transmembrane region" description="Helical" evidence="11">
    <location>
        <begin position="74"/>
        <end position="107"/>
    </location>
</feature>
<dbReference type="PANTHER" id="PTHR37468">
    <property type="entry name" value="SULFATE TRANSPORTER CYSZ"/>
    <property type="match status" value="1"/>
</dbReference>
<keyword evidence="2" id="KW-0813">Transport</keyword>
<keyword evidence="8" id="KW-0764">Sulfate transport</keyword>
<organism evidence="12 13">
    <name type="scientific">Succinivibrio faecicola</name>
    <dbReference type="NCBI Taxonomy" id="2820300"/>
    <lineage>
        <taxon>Bacteria</taxon>
        <taxon>Pseudomonadati</taxon>
        <taxon>Pseudomonadota</taxon>
        <taxon>Gammaproteobacteria</taxon>
        <taxon>Aeromonadales</taxon>
        <taxon>Succinivibrionaceae</taxon>
        <taxon>Succinivibrio</taxon>
    </lineage>
</organism>
<keyword evidence="6 11" id="KW-0812">Transmembrane</keyword>
<dbReference type="EMBL" id="JAGFNY010000012">
    <property type="protein sequence ID" value="MBW7570205.1"/>
    <property type="molecule type" value="Genomic_DNA"/>
</dbReference>
<evidence type="ECO:0000313" key="13">
    <source>
        <dbReference type="Proteomes" id="UP000731465"/>
    </source>
</evidence>
<evidence type="ECO:0000256" key="6">
    <source>
        <dbReference type="ARBA" id="ARBA00022692"/>
    </source>
</evidence>
<keyword evidence="5" id="KW-0028">Amino-acid biosynthesis</keyword>
<dbReference type="PANTHER" id="PTHR37468:SF1">
    <property type="entry name" value="SULFATE TRANSPORTER CYSZ"/>
    <property type="match status" value="1"/>
</dbReference>
<evidence type="ECO:0000313" key="12">
    <source>
        <dbReference type="EMBL" id="MBW7570205.1"/>
    </source>
</evidence>
<protein>
    <submittedName>
        <fullName evidence="12">Sulfate transporter CysZ</fullName>
    </submittedName>
</protein>
<sequence>MNNDITARKISALDAISYLFEGIKMAFSKECRLYVIIPIIVNFIILFSLGYATFNYISNLISDIFKTFPEFLIFLAYIITAILGLLIGFVSCYIFSTVATIIASPFYGLLADKVEMMLNGTQSEDMSVFDIIQDIPRIIKREAIKQLFFLPLAFLGLILYFVPVVNILSPVYWFLLTAWMGTLQYTDYAYDNHKISFSDMQRDLKSNKLSTFTMGAFIAFALCIPVINLIIPPAAVCAGTKYYLSLQKTTKLEFSRG</sequence>
<proteinExistence type="predicted"/>
<comment type="caution">
    <text evidence="12">The sequence shown here is derived from an EMBL/GenBank/DDBJ whole genome shotgun (WGS) entry which is preliminary data.</text>
</comment>
<reference evidence="12 13" key="1">
    <citation type="submission" date="2021-03" db="EMBL/GenBank/DDBJ databases">
        <title>Succinivibrio sp. nov. isolated from feces of cow.</title>
        <authorList>
            <person name="Choi J.-Y."/>
        </authorList>
    </citation>
    <scope>NUCLEOTIDE SEQUENCE [LARGE SCALE GENOMIC DNA]</scope>
    <source>
        <strain evidence="12 13">AGMB01872</strain>
    </source>
</reference>
<keyword evidence="3" id="KW-1003">Cell membrane</keyword>
<evidence type="ECO:0000256" key="10">
    <source>
        <dbReference type="ARBA" id="ARBA00023192"/>
    </source>
</evidence>
<dbReference type="RefSeq" id="WP_219937425.1">
    <property type="nucleotide sequence ID" value="NZ_JAGFNY010000012.1"/>
</dbReference>
<dbReference type="Pfam" id="PF07264">
    <property type="entry name" value="EI24"/>
    <property type="match status" value="1"/>
</dbReference>
<keyword evidence="10" id="KW-0198">Cysteine biosynthesis</keyword>
<dbReference type="InterPro" id="IPR059112">
    <property type="entry name" value="CysZ/EI24"/>
</dbReference>
<evidence type="ECO:0000256" key="4">
    <source>
        <dbReference type="ARBA" id="ARBA00022519"/>
    </source>
</evidence>
<feature type="transmembrane region" description="Helical" evidence="11">
    <location>
        <begin position="147"/>
        <end position="165"/>
    </location>
</feature>
<accession>A0ABS7DFX9</accession>
<keyword evidence="7 11" id="KW-1133">Transmembrane helix</keyword>
<dbReference type="Proteomes" id="UP000731465">
    <property type="component" value="Unassembled WGS sequence"/>
</dbReference>
<evidence type="ECO:0000256" key="11">
    <source>
        <dbReference type="SAM" id="Phobius"/>
    </source>
</evidence>
<comment type="subcellular location">
    <subcellularLocation>
        <location evidence="1">Membrane</location>
        <topology evidence="1">Multi-pass membrane protein</topology>
    </subcellularLocation>
</comment>
<evidence type="ECO:0000256" key="2">
    <source>
        <dbReference type="ARBA" id="ARBA00022448"/>
    </source>
</evidence>
<evidence type="ECO:0000256" key="1">
    <source>
        <dbReference type="ARBA" id="ARBA00004141"/>
    </source>
</evidence>
<keyword evidence="4" id="KW-0997">Cell inner membrane</keyword>
<feature type="transmembrane region" description="Helical" evidence="11">
    <location>
        <begin position="33"/>
        <end position="54"/>
    </location>
</feature>
<feature type="transmembrane region" description="Helical" evidence="11">
    <location>
        <begin position="211"/>
        <end position="231"/>
    </location>
</feature>
<keyword evidence="13" id="KW-1185">Reference proteome</keyword>
<evidence type="ECO:0000256" key="7">
    <source>
        <dbReference type="ARBA" id="ARBA00022989"/>
    </source>
</evidence>
<evidence type="ECO:0000256" key="5">
    <source>
        <dbReference type="ARBA" id="ARBA00022605"/>
    </source>
</evidence>